<dbReference type="PANTHER" id="PTHR33393:SF13">
    <property type="entry name" value="PGA BIOSYNTHESIS PROTEIN CAPA"/>
    <property type="match status" value="1"/>
</dbReference>
<dbReference type="AlphaFoldDB" id="A0A9D1R638"/>
<evidence type="ECO:0000313" key="6">
    <source>
        <dbReference type="Proteomes" id="UP000824265"/>
    </source>
</evidence>
<comment type="caution">
    <text evidence="5">The sequence shown here is derived from an EMBL/GenBank/DDBJ whole genome shotgun (WGS) entry which is preliminary data.</text>
</comment>
<feature type="domain" description="Capsule synthesis protein CapA" evidence="4">
    <location>
        <begin position="101"/>
        <end position="330"/>
    </location>
</feature>
<dbReference type="EMBL" id="DXGH01000049">
    <property type="protein sequence ID" value="HIW81594.1"/>
    <property type="molecule type" value="Genomic_DNA"/>
</dbReference>
<organism evidence="5 6">
    <name type="scientific">Candidatus Acetatifactor stercoripullorum</name>
    <dbReference type="NCBI Taxonomy" id="2838414"/>
    <lineage>
        <taxon>Bacteria</taxon>
        <taxon>Bacillati</taxon>
        <taxon>Bacillota</taxon>
        <taxon>Clostridia</taxon>
        <taxon>Lachnospirales</taxon>
        <taxon>Lachnospiraceae</taxon>
        <taxon>Acetatifactor</taxon>
    </lineage>
</organism>
<evidence type="ECO:0000256" key="2">
    <source>
        <dbReference type="SAM" id="MobiDB-lite"/>
    </source>
</evidence>
<comment type="similarity">
    <text evidence="1">Belongs to the CapA family.</text>
</comment>
<dbReference type="InterPro" id="IPR019079">
    <property type="entry name" value="Capsule_synth_CapA"/>
</dbReference>
<evidence type="ECO:0000313" key="5">
    <source>
        <dbReference type="EMBL" id="HIW81594.1"/>
    </source>
</evidence>
<dbReference type="InterPro" id="IPR029052">
    <property type="entry name" value="Metallo-depent_PP-like"/>
</dbReference>
<name>A0A9D1R638_9FIRM</name>
<evidence type="ECO:0000256" key="3">
    <source>
        <dbReference type="SAM" id="SignalP"/>
    </source>
</evidence>
<feature type="chain" id="PRO_5039323178" evidence="3">
    <location>
        <begin position="23"/>
        <end position="409"/>
    </location>
</feature>
<reference evidence="5" key="1">
    <citation type="journal article" date="2021" name="PeerJ">
        <title>Extensive microbial diversity within the chicken gut microbiome revealed by metagenomics and culture.</title>
        <authorList>
            <person name="Gilroy R."/>
            <person name="Ravi A."/>
            <person name="Getino M."/>
            <person name="Pursley I."/>
            <person name="Horton D.L."/>
            <person name="Alikhan N.F."/>
            <person name="Baker D."/>
            <person name="Gharbi K."/>
            <person name="Hall N."/>
            <person name="Watson M."/>
            <person name="Adriaenssens E.M."/>
            <person name="Foster-Nyarko E."/>
            <person name="Jarju S."/>
            <person name="Secka A."/>
            <person name="Antonio M."/>
            <person name="Oren A."/>
            <person name="Chaudhuri R.R."/>
            <person name="La Ragione R."/>
            <person name="Hildebrand F."/>
            <person name="Pallen M.J."/>
        </authorList>
    </citation>
    <scope>NUCLEOTIDE SEQUENCE</scope>
    <source>
        <strain evidence="5">CHK195-6426</strain>
    </source>
</reference>
<reference evidence="5" key="2">
    <citation type="submission" date="2021-04" db="EMBL/GenBank/DDBJ databases">
        <authorList>
            <person name="Gilroy R."/>
        </authorList>
    </citation>
    <scope>NUCLEOTIDE SEQUENCE</scope>
    <source>
        <strain evidence="5">CHK195-6426</strain>
    </source>
</reference>
<proteinExistence type="inferred from homology"/>
<keyword evidence="3" id="KW-0732">Signal</keyword>
<feature type="region of interest" description="Disordered" evidence="2">
    <location>
        <begin position="48"/>
        <end position="89"/>
    </location>
</feature>
<dbReference type="Proteomes" id="UP000824265">
    <property type="component" value="Unassembled WGS sequence"/>
</dbReference>
<evidence type="ECO:0000259" key="4">
    <source>
        <dbReference type="SMART" id="SM00854"/>
    </source>
</evidence>
<dbReference type="PANTHER" id="PTHR33393">
    <property type="entry name" value="POLYGLUTAMINE SYNTHESIS ACCESSORY PROTEIN RV0574C-RELATED"/>
    <property type="match status" value="1"/>
</dbReference>
<dbReference type="CDD" id="cd07381">
    <property type="entry name" value="MPP_CapA"/>
    <property type="match status" value="1"/>
</dbReference>
<protein>
    <submittedName>
        <fullName evidence="5">CapA family protein</fullName>
    </submittedName>
</protein>
<evidence type="ECO:0000256" key="1">
    <source>
        <dbReference type="ARBA" id="ARBA00005662"/>
    </source>
</evidence>
<dbReference type="Gene3D" id="3.60.21.10">
    <property type="match status" value="1"/>
</dbReference>
<dbReference type="InterPro" id="IPR052169">
    <property type="entry name" value="CW_Biosynth-Accessory"/>
</dbReference>
<gene>
    <name evidence="5" type="ORF">H9742_08775</name>
</gene>
<dbReference type="SUPFAM" id="SSF56300">
    <property type="entry name" value="Metallo-dependent phosphatases"/>
    <property type="match status" value="1"/>
</dbReference>
<dbReference type="PROSITE" id="PS51257">
    <property type="entry name" value="PROKAR_LIPOPROTEIN"/>
    <property type="match status" value="1"/>
</dbReference>
<sequence>MRRKRKMRRLLLGMLFPTAVMTALIACGDDLSIQVPAVSYQDLAQPIGGYGAQEDNEEDNNEENKVPPVQETTSLSTEEGVEQGGNAALEETDGPEVVTITISAAGDTALGNHKEQDYGYSFRQAYDQEADDSYFFENVYDIFSEDDMTIVNLEGPLTDSENAREGQVYSIKGDPGYAGILTRGSVEAVSMGNNHRLDYGTQGSDDTVAALEKEGIVYAFEENTGIYEVKGIKIGIVSVNEVSQGAAVEKTIQEGITGLKEQGADVILVCCHWGVEGEYEPEDYQKSLGKKCIDWGADLVIGHHPHVLQGIEEYQGKYIVYSLGNFCFGANRNPTDKDCMIFQQTFTFVDGEKQEESSVRVIPCSVSSTSSRNDFKPTPAKGQEALRILEKINGYSKAFGVEFDQEGYR</sequence>
<dbReference type="Pfam" id="PF09587">
    <property type="entry name" value="PGA_cap"/>
    <property type="match status" value="1"/>
</dbReference>
<accession>A0A9D1R638</accession>
<dbReference type="SMART" id="SM00854">
    <property type="entry name" value="PGA_cap"/>
    <property type="match status" value="1"/>
</dbReference>
<feature type="signal peptide" evidence="3">
    <location>
        <begin position="1"/>
        <end position="22"/>
    </location>
</feature>